<proteinExistence type="predicted"/>
<dbReference type="KEGG" id="mgot:MgSA37_03703"/>
<reference evidence="2 3" key="1">
    <citation type="submission" date="2015-12" db="EMBL/GenBank/DDBJ databases">
        <title>Genome sequence of Mucilaginibacter gotjawali.</title>
        <authorList>
            <person name="Lee J.S."/>
            <person name="Lee K.C."/>
            <person name="Kim K.K."/>
            <person name="Lee B.W."/>
        </authorList>
    </citation>
    <scope>NUCLEOTIDE SEQUENCE [LARGE SCALE GENOMIC DNA]</scope>
    <source>
        <strain evidence="2 3">SA3-7</strain>
    </source>
</reference>
<name>A0A0X8X4H5_9SPHI</name>
<evidence type="ECO:0000259" key="1">
    <source>
        <dbReference type="Pfam" id="PF14534"/>
    </source>
</evidence>
<organism evidence="2 3">
    <name type="scientific">Mucilaginibacter gotjawali</name>
    <dbReference type="NCBI Taxonomy" id="1550579"/>
    <lineage>
        <taxon>Bacteria</taxon>
        <taxon>Pseudomonadati</taxon>
        <taxon>Bacteroidota</taxon>
        <taxon>Sphingobacteriia</taxon>
        <taxon>Sphingobacteriales</taxon>
        <taxon>Sphingobacteriaceae</taxon>
        <taxon>Mucilaginibacter</taxon>
    </lineage>
</organism>
<protein>
    <recommendedName>
        <fullName evidence="1">DUF4440 domain-containing protein</fullName>
    </recommendedName>
</protein>
<dbReference type="GO" id="GO:0016853">
    <property type="term" value="F:isomerase activity"/>
    <property type="evidence" value="ECO:0007669"/>
    <property type="project" value="UniProtKB-KW"/>
</dbReference>
<evidence type="ECO:0000313" key="3">
    <source>
        <dbReference type="Proteomes" id="UP000218263"/>
    </source>
</evidence>
<keyword evidence="3" id="KW-1185">Reference proteome</keyword>
<dbReference type="SUPFAM" id="SSF54427">
    <property type="entry name" value="NTF2-like"/>
    <property type="match status" value="1"/>
</dbReference>
<dbReference type="AlphaFoldDB" id="A0A0X8X4H5"/>
<dbReference type="Proteomes" id="UP000218263">
    <property type="component" value="Chromosome"/>
</dbReference>
<feature type="domain" description="DUF4440" evidence="1">
    <location>
        <begin position="36"/>
        <end position="147"/>
    </location>
</feature>
<dbReference type="EMBL" id="AP017313">
    <property type="protein sequence ID" value="BAU55514.1"/>
    <property type="molecule type" value="Genomic_DNA"/>
</dbReference>
<dbReference type="InterPro" id="IPR032710">
    <property type="entry name" value="NTF2-like_dom_sf"/>
</dbReference>
<evidence type="ECO:0000313" key="2">
    <source>
        <dbReference type="EMBL" id="BAU55514.1"/>
    </source>
</evidence>
<dbReference type="Gene3D" id="3.10.450.50">
    <property type="match status" value="1"/>
</dbReference>
<sequence length="155" mass="17786">MRTFNKFFAATLLIIAGIFTVNSAAAQTSGPLFNEIARQDSLQFDAFNSRNLEKLMDYFDSSLELYQDNTGVRNYDQTKQAFGALFKMSYVLNRKLVAGTMEVYPIKDYGAIETGHHTFSHIENGQLQSATFKFMQIWQKKDGVWRVTREITYGH</sequence>
<accession>A0A0X8X4H5</accession>
<dbReference type="OrthoDB" id="1357763at2"/>
<dbReference type="InterPro" id="IPR027843">
    <property type="entry name" value="DUF4440"/>
</dbReference>
<gene>
    <name evidence="2" type="ORF">MgSA37_03703</name>
</gene>
<dbReference type="Pfam" id="PF14534">
    <property type="entry name" value="DUF4440"/>
    <property type="match status" value="1"/>
</dbReference>
<dbReference type="RefSeq" id="WP_096353873.1">
    <property type="nucleotide sequence ID" value="NZ_AP017313.1"/>
</dbReference>